<dbReference type="EMBL" id="AUZM01000029">
    <property type="protein sequence ID" value="ERT06884.1"/>
    <property type="molecule type" value="Genomic_DNA"/>
</dbReference>
<gene>
    <name evidence="2" type="ORF">M595_3165</name>
</gene>
<dbReference type="PANTHER" id="PTHR46656">
    <property type="entry name" value="PUTATIVE-RELATED"/>
    <property type="match status" value="1"/>
</dbReference>
<accession>U7QG23</accession>
<proteinExistence type="predicted"/>
<feature type="domain" description="Glycosyl transferase family 1" evidence="1">
    <location>
        <begin position="166"/>
        <end position="354"/>
    </location>
</feature>
<dbReference type="GO" id="GO:0016757">
    <property type="term" value="F:glycosyltransferase activity"/>
    <property type="evidence" value="ECO:0007669"/>
    <property type="project" value="InterPro"/>
</dbReference>
<evidence type="ECO:0000313" key="2">
    <source>
        <dbReference type="EMBL" id="ERT06884.1"/>
    </source>
</evidence>
<keyword evidence="2" id="KW-0808">Transferase</keyword>
<dbReference type="PATRIC" id="fig|1348334.3.peg.3065"/>
<dbReference type="OrthoDB" id="440232at2"/>
<dbReference type="Gene3D" id="3.40.50.2000">
    <property type="entry name" value="Glycogen Phosphorylase B"/>
    <property type="match status" value="2"/>
</dbReference>
<dbReference type="Proteomes" id="UP000017127">
    <property type="component" value="Unassembled WGS sequence"/>
</dbReference>
<dbReference type="CDD" id="cd03801">
    <property type="entry name" value="GT4_PimA-like"/>
    <property type="match status" value="1"/>
</dbReference>
<evidence type="ECO:0000313" key="3">
    <source>
        <dbReference type="Proteomes" id="UP000017127"/>
    </source>
</evidence>
<feature type="domain" description="Glycosyl transferase family 1" evidence="1">
    <location>
        <begin position="569"/>
        <end position="758"/>
    </location>
</feature>
<dbReference type="AlphaFoldDB" id="U7QG23"/>
<dbReference type="RefSeq" id="WP_023066921.1">
    <property type="nucleotide sequence ID" value="NZ_AUZM01000029.1"/>
</dbReference>
<comment type="caution">
    <text evidence="2">The sequence shown here is derived from an EMBL/GenBank/DDBJ whole genome shotgun (WGS) entry which is preliminary data.</text>
</comment>
<protein>
    <submittedName>
        <fullName evidence="2">Glycosyl transferases group 1 family protein</fullName>
    </submittedName>
</protein>
<dbReference type="PANTHER" id="PTHR46656:SF3">
    <property type="entry name" value="PUTATIVE-RELATED"/>
    <property type="match status" value="1"/>
</dbReference>
<evidence type="ECO:0000259" key="1">
    <source>
        <dbReference type="Pfam" id="PF00534"/>
    </source>
</evidence>
<dbReference type="Pfam" id="PF00534">
    <property type="entry name" value="Glycos_transf_1"/>
    <property type="match status" value="2"/>
</dbReference>
<dbReference type="SUPFAM" id="SSF53756">
    <property type="entry name" value="UDP-Glycosyltransferase/glycogen phosphorylase"/>
    <property type="match status" value="2"/>
</dbReference>
<organism evidence="2 3">
    <name type="scientific">Lyngbya aestuarii BL J</name>
    <dbReference type="NCBI Taxonomy" id="1348334"/>
    <lineage>
        <taxon>Bacteria</taxon>
        <taxon>Bacillati</taxon>
        <taxon>Cyanobacteriota</taxon>
        <taxon>Cyanophyceae</taxon>
        <taxon>Oscillatoriophycideae</taxon>
        <taxon>Oscillatoriales</taxon>
        <taxon>Microcoleaceae</taxon>
        <taxon>Lyngbya</taxon>
    </lineage>
</organism>
<reference evidence="2 3" key="1">
    <citation type="journal article" date="2013" name="Front. Microbiol.">
        <title>Comparative genomic analyses of the cyanobacterium, Lyngbya aestuarii BL J, a powerful hydrogen producer.</title>
        <authorList>
            <person name="Kothari A."/>
            <person name="Vaughn M."/>
            <person name="Garcia-Pichel F."/>
        </authorList>
    </citation>
    <scope>NUCLEOTIDE SEQUENCE [LARGE SCALE GENOMIC DNA]</scope>
    <source>
        <strain evidence="2 3">BL J</strain>
    </source>
</reference>
<sequence>MQIHIEGWRFIPHYIAIANQFQLLEMLRRPKLQLSFQDLPYSNSNWQGVQSLLNSTNQQYFDQLHQTVSPFADVTLRMAEPLNLKSSNASQTVILAMAEWGTLLDESFTPKYLGSSIYLDSDTTLITPSSWSKSGLIRSGIAADKIAVVPWGVDPNIYKPLTPEERKTLRQKLGWDDYFIFLNVSPMEDRNGIRPLLKAFVSLVELYPQVRLVLKGCDALYPSKQSLLTASRSILSEAEVAKIKPNIAYIGETFSFQEMAQLYQAADAYVCPTVASSFHLSALEAMACGLPIISTDGSATDDFIHPNFSFKIKSKFRSHIINQRLHFFLHPDWEHLVELMEKVIEKPEICQQARQILPQFVQENYTWKHTVDQLLEVCKTSRNLPKKVDHHFSSVSTQKPSLLVEGWRFIPHSYALINSYQLLELNQRDDIQLFYQDMPYVSESWKAVEGLLSPEDEHALKKIPLATENQASDVTLRVHCPFNLANSRSQKTFMFACTEWGVVPQSILRGMRVSSFREAHLSSDTVIVTSSHWSKQGFLNSGADPERVVVVPLGVKPNIYYPLKPDQRQALRQRFGWNNAFVFLNIGVMWNERQGIERLLKAFAILAEKYPDIRLVLKGRDAIFPSKESIQKASKNILTEAELERIKSRMYYIGESLSALEMAELYQGSDAYVSPYSAEGFNLPVLESMACGLPVICTEGGSTDDFVQPEFVWKIDSKLKVNTEKNGDIKFFLEPNTQHLIELMEAMIENSSFRNQAYQNLPQFVANNFTWKHVVDQLLTVIF</sequence>
<keyword evidence="3" id="KW-1185">Reference proteome</keyword>
<name>U7QG23_9CYAN</name>
<dbReference type="InterPro" id="IPR001296">
    <property type="entry name" value="Glyco_trans_1"/>
</dbReference>